<proteinExistence type="predicted"/>
<reference evidence="2" key="4">
    <citation type="submission" date="2019-03" db="UniProtKB">
        <authorList>
            <consortium name="EnsemblPlants"/>
        </authorList>
    </citation>
    <scope>IDENTIFICATION</scope>
</reference>
<name>A0A453RER1_AEGTS</name>
<organism evidence="2 3">
    <name type="scientific">Aegilops tauschii subsp. strangulata</name>
    <name type="common">Goatgrass</name>
    <dbReference type="NCBI Taxonomy" id="200361"/>
    <lineage>
        <taxon>Eukaryota</taxon>
        <taxon>Viridiplantae</taxon>
        <taxon>Streptophyta</taxon>
        <taxon>Embryophyta</taxon>
        <taxon>Tracheophyta</taxon>
        <taxon>Spermatophyta</taxon>
        <taxon>Magnoliopsida</taxon>
        <taxon>Liliopsida</taxon>
        <taxon>Poales</taxon>
        <taxon>Poaceae</taxon>
        <taxon>BOP clade</taxon>
        <taxon>Pooideae</taxon>
        <taxon>Triticodae</taxon>
        <taxon>Triticeae</taxon>
        <taxon>Triticinae</taxon>
        <taxon>Aegilops</taxon>
    </lineage>
</organism>
<reference evidence="2" key="5">
    <citation type="journal article" date="2021" name="G3 (Bethesda)">
        <title>Aegilops tauschii genome assembly Aet v5.0 features greater sequence contiguity and improved annotation.</title>
        <authorList>
            <person name="Wang L."/>
            <person name="Zhu T."/>
            <person name="Rodriguez J.C."/>
            <person name="Deal K.R."/>
            <person name="Dubcovsky J."/>
            <person name="McGuire P.E."/>
            <person name="Lux T."/>
            <person name="Spannagl M."/>
            <person name="Mayer K.F.X."/>
            <person name="Baldrich P."/>
            <person name="Meyers B.C."/>
            <person name="Huo N."/>
            <person name="Gu Y.Q."/>
            <person name="Zhou H."/>
            <person name="Devos K.M."/>
            <person name="Bennetzen J.L."/>
            <person name="Unver T."/>
            <person name="Budak H."/>
            <person name="Gulick P.J."/>
            <person name="Galiba G."/>
            <person name="Kalapos B."/>
            <person name="Nelson D.R."/>
            <person name="Li P."/>
            <person name="You F.M."/>
            <person name="Luo M.C."/>
            <person name="Dvorak J."/>
        </authorList>
    </citation>
    <scope>NUCLEOTIDE SEQUENCE [LARGE SCALE GENOMIC DNA]</scope>
    <source>
        <strain evidence="2">cv. AL8/78</strain>
    </source>
</reference>
<dbReference type="Proteomes" id="UP000015105">
    <property type="component" value="Chromosome 7D"/>
</dbReference>
<evidence type="ECO:0000313" key="3">
    <source>
        <dbReference type="Proteomes" id="UP000015105"/>
    </source>
</evidence>
<feature type="region of interest" description="Disordered" evidence="1">
    <location>
        <begin position="31"/>
        <end position="197"/>
    </location>
</feature>
<reference evidence="2" key="3">
    <citation type="journal article" date="2017" name="Nature">
        <title>Genome sequence of the progenitor of the wheat D genome Aegilops tauschii.</title>
        <authorList>
            <person name="Luo M.C."/>
            <person name="Gu Y.Q."/>
            <person name="Puiu D."/>
            <person name="Wang H."/>
            <person name="Twardziok S.O."/>
            <person name="Deal K.R."/>
            <person name="Huo N."/>
            <person name="Zhu T."/>
            <person name="Wang L."/>
            <person name="Wang Y."/>
            <person name="McGuire P.E."/>
            <person name="Liu S."/>
            <person name="Long H."/>
            <person name="Ramasamy R.K."/>
            <person name="Rodriguez J.C."/>
            <person name="Van S.L."/>
            <person name="Yuan L."/>
            <person name="Wang Z."/>
            <person name="Xia Z."/>
            <person name="Xiao L."/>
            <person name="Anderson O.D."/>
            <person name="Ouyang S."/>
            <person name="Liang Y."/>
            <person name="Zimin A.V."/>
            <person name="Pertea G."/>
            <person name="Qi P."/>
            <person name="Bennetzen J.L."/>
            <person name="Dai X."/>
            <person name="Dawson M.W."/>
            <person name="Muller H.G."/>
            <person name="Kugler K."/>
            <person name="Rivarola-Duarte L."/>
            <person name="Spannagl M."/>
            <person name="Mayer K.F.X."/>
            <person name="Lu F.H."/>
            <person name="Bevan M.W."/>
            <person name="Leroy P."/>
            <person name="Li P."/>
            <person name="You F.M."/>
            <person name="Sun Q."/>
            <person name="Liu Z."/>
            <person name="Lyons E."/>
            <person name="Wicker T."/>
            <person name="Salzberg S.L."/>
            <person name="Devos K.M."/>
            <person name="Dvorak J."/>
        </authorList>
    </citation>
    <scope>NUCLEOTIDE SEQUENCE [LARGE SCALE GENOMIC DNA]</scope>
    <source>
        <strain evidence="2">cv. AL8/78</strain>
    </source>
</reference>
<feature type="compositionally biased region" description="Basic and acidic residues" evidence="1">
    <location>
        <begin position="182"/>
        <end position="197"/>
    </location>
</feature>
<dbReference type="EnsemblPlants" id="AET7Gv20557100.1">
    <property type="protein sequence ID" value="AET7Gv20557100.1"/>
    <property type="gene ID" value="AET7Gv20557100"/>
</dbReference>
<reference evidence="3" key="2">
    <citation type="journal article" date="2017" name="Nat. Plants">
        <title>The Aegilops tauschii genome reveals multiple impacts of transposons.</title>
        <authorList>
            <person name="Zhao G."/>
            <person name="Zou C."/>
            <person name="Li K."/>
            <person name="Wang K."/>
            <person name="Li T."/>
            <person name="Gao L."/>
            <person name="Zhang X."/>
            <person name="Wang H."/>
            <person name="Yang Z."/>
            <person name="Liu X."/>
            <person name="Jiang W."/>
            <person name="Mao L."/>
            <person name="Kong X."/>
            <person name="Jiao Y."/>
            <person name="Jia J."/>
        </authorList>
    </citation>
    <scope>NUCLEOTIDE SEQUENCE [LARGE SCALE GENOMIC DNA]</scope>
    <source>
        <strain evidence="3">cv. AL8/78</strain>
    </source>
</reference>
<dbReference type="AlphaFoldDB" id="A0A453RER1"/>
<accession>A0A453RER1</accession>
<evidence type="ECO:0000313" key="2">
    <source>
        <dbReference type="EnsemblPlants" id="AET7Gv20557100.1"/>
    </source>
</evidence>
<protein>
    <submittedName>
        <fullName evidence="2">Uncharacterized protein</fullName>
    </submittedName>
</protein>
<sequence length="197" mass="20273">MNCSASAETRATIPPQLPPIHQIRTLLLFAPLTPPPRRRTSPAAASHRRVDPCSTSSRLPPAPSSTRLGGAPLPPSSTRLGGAPLPPSSTYLGGAWAPGDGGGAPSPAPPPAHKGGLRPMPERLHPPPSPLLQFATGQNGGERPTAADLFPASSDAGAQRLMPLYPAGSRQATDGAGIPARRGTEGRRRAKGSEQIR</sequence>
<evidence type="ECO:0000256" key="1">
    <source>
        <dbReference type="SAM" id="MobiDB-lite"/>
    </source>
</evidence>
<keyword evidence="3" id="KW-1185">Reference proteome</keyword>
<reference evidence="3" key="1">
    <citation type="journal article" date="2014" name="Science">
        <title>Ancient hybridizations among the ancestral genomes of bread wheat.</title>
        <authorList>
            <consortium name="International Wheat Genome Sequencing Consortium,"/>
            <person name="Marcussen T."/>
            <person name="Sandve S.R."/>
            <person name="Heier L."/>
            <person name="Spannagl M."/>
            <person name="Pfeifer M."/>
            <person name="Jakobsen K.S."/>
            <person name="Wulff B.B."/>
            <person name="Steuernagel B."/>
            <person name="Mayer K.F."/>
            <person name="Olsen O.A."/>
        </authorList>
    </citation>
    <scope>NUCLEOTIDE SEQUENCE [LARGE SCALE GENOMIC DNA]</scope>
    <source>
        <strain evidence="3">cv. AL8/78</strain>
    </source>
</reference>
<dbReference type="Gramene" id="AET7Gv20557100.1">
    <property type="protein sequence ID" value="AET7Gv20557100.1"/>
    <property type="gene ID" value="AET7Gv20557100"/>
</dbReference>